<feature type="region of interest" description="Disordered" evidence="1">
    <location>
        <begin position="306"/>
        <end position="333"/>
    </location>
</feature>
<feature type="transmembrane region" description="Helical" evidence="2">
    <location>
        <begin position="12"/>
        <end position="34"/>
    </location>
</feature>
<evidence type="ECO:0000313" key="4">
    <source>
        <dbReference type="EMBL" id="OCH92411.1"/>
    </source>
</evidence>
<dbReference type="InterPro" id="IPR045339">
    <property type="entry name" value="DUF6534"/>
</dbReference>
<feature type="transmembrane region" description="Helical" evidence="2">
    <location>
        <begin position="46"/>
        <end position="67"/>
    </location>
</feature>
<feature type="transmembrane region" description="Helical" evidence="2">
    <location>
        <begin position="177"/>
        <end position="197"/>
    </location>
</feature>
<evidence type="ECO:0000256" key="2">
    <source>
        <dbReference type="SAM" id="Phobius"/>
    </source>
</evidence>
<dbReference type="OrthoDB" id="2535105at2759"/>
<dbReference type="PANTHER" id="PTHR40465:SF1">
    <property type="entry name" value="DUF6534 DOMAIN-CONTAINING PROTEIN"/>
    <property type="match status" value="1"/>
</dbReference>
<gene>
    <name evidence="4" type="ORF">OBBRIDRAFT_824713</name>
</gene>
<organism evidence="4 5">
    <name type="scientific">Obba rivulosa</name>
    <dbReference type="NCBI Taxonomy" id="1052685"/>
    <lineage>
        <taxon>Eukaryota</taxon>
        <taxon>Fungi</taxon>
        <taxon>Dikarya</taxon>
        <taxon>Basidiomycota</taxon>
        <taxon>Agaricomycotina</taxon>
        <taxon>Agaricomycetes</taxon>
        <taxon>Polyporales</taxon>
        <taxon>Gelatoporiaceae</taxon>
        <taxon>Obba</taxon>
    </lineage>
</organism>
<keyword evidence="2" id="KW-0812">Transmembrane</keyword>
<sequence>MGVDLANTLGALLIGVIIVSVSYGAVLVQTYLYFQQNASDSASLKSAITVLWFLGTVHQLFICHGLYVEVIIQKGDPVALETLPWSIIAIVPITSAMNLGIRSVFCFRIWKLSGRNWLRIVATVLLSLIELGIALGFFVIDRVKLHTEVTTTHTIPVLLFVQISDLLSAQWMLQIELAIGCIGWAFAVVADATLTVSQTQLLWRSRVSSPRTDGTDSALRILMLYSVSNGVLSSVFAFACFLTWITMSDNRIYLSFFCATPSLLLNALLATLNGRQNLRGLISGRTGPSSMPTSAFTSSGCCIPEPVPEKSLMQKDVKALPPLPGEKEESKLT</sequence>
<dbReference type="PANTHER" id="PTHR40465">
    <property type="entry name" value="CHROMOSOME 1, WHOLE GENOME SHOTGUN SEQUENCE"/>
    <property type="match status" value="1"/>
</dbReference>
<protein>
    <recommendedName>
        <fullName evidence="3">DUF6534 domain-containing protein</fullName>
    </recommendedName>
</protein>
<keyword evidence="2" id="KW-0472">Membrane</keyword>
<evidence type="ECO:0000313" key="5">
    <source>
        <dbReference type="Proteomes" id="UP000250043"/>
    </source>
</evidence>
<reference evidence="4 5" key="1">
    <citation type="submission" date="2016-07" db="EMBL/GenBank/DDBJ databases">
        <title>Draft genome of the white-rot fungus Obba rivulosa 3A-2.</title>
        <authorList>
            <consortium name="DOE Joint Genome Institute"/>
            <person name="Miettinen O."/>
            <person name="Riley R."/>
            <person name="Acob R."/>
            <person name="Barry K."/>
            <person name="Cullen D."/>
            <person name="De Vries R."/>
            <person name="Hainaut M."/>
            <person name="Hatakka A."/>
            <person name="Henrissat B."/>
            <person name="Hilden K."/>
            <person name="Kuo R."/>
            <person name="Labutti K."/>
            <person name="Lipzen A."/>
            <person name="Makela M.R."/>
            <person name="Sandor L."/>
            <person name="Spatafora J.W."/>
            <person name="Grigoriev I.V."/>
            <person name="Hibbett D.S."/>
        </authorList>
    </citation>
    <scope>NUCLEOTIDE SEQUENCE [LARGE SCALE GENOMIC DNA]</scope>
    <source>
        <strain evidence="4 5">3A-2</strain>
    </source>
</reference>
<accession>A0A8E2DMP2</accession>
<name>A0A8E2DMP2_9APHY</name>
<evidence type="ECO:0000256" key="1">
    <source>
        <dbReference type="SAM" id="MobiDB-lite"/>
    </source>
</evidence>
<keyword evidence="2" id="KW-1133">Transmembrane helix</keyword>
<dbReference type="Proteomes" id="UP000250043">
    <property type="component" value="Unassembled WGS sequence"/>
</dbReference>
<dbReference type="EMBL" id="KV722369">
    <property type="protein sequence ID" value="OCH92411.1"/>
    <property type="molecule type" value="Genomic_DNA"/>
</dbReference>
<feature type="transmembrane region" description="Helical" evidence="2">
    <location>
        <begin position="218"/>
        <end position="246"/>
    </location>
</feature>
<feature type="transmembrane region" description="Helical" evidence="2">
    <location>
        <begin position="117"/>
        <end position="140"/>
    </location>
</feature>
<dbReference type="AlphaFoldDB" id="A0A8E2DMP2"/>
<feature type="domain" description="DUF6534" evidence="3">
    <location>
        <begin position="187"/>
        <end position="276"/>
    </location>
</feature>
<feature type="transmembrane region" description="Helical" evidence="2">
    <location>
        <begin position="252"/>
        <end position="272"/>
    </location>
</feature>
<feature type="transmembrane region" description="Helical" evidence="2">
    <location>
        <begin position="87"/>
        <end position="105"/>
    </location>
</feature>
<proteinExistence type="predicted"/>
<evidence type="ECO:0000259" key="3">
    <source>
        <dbReference type="Pfam" id="PF20152"/>
    </source>
</evidence>
<keyword evidence="5" id="KW-1185">Reference proteome</keyword>
<dbReference type="Pfam" id="PF20152">
    <property type="entry name" value="DUF6534"/>
    <property type="match status" value="1"/>
</dbReference>